<gene>
    <name evidence="2" type="ORF">ARMOST_04528</name>
</gene>
<dbReference type="AlphaFoldDB" id="A0A284QXL1"/>
<sequence>MDSQSSTSSSKFTRHPLNTDSEHTPYDPHLAAELESRIFVPPDAFMSTLLRLPEDWRTNTNVRGVIDAIRRDDTFQATAKGYLQASSGTGELEVPPRRLYDGMLERVLELTSADEKRFSHDRSHFLEFAARDEWLDVKQGPQKRTSPKADEDADDGMDDVSDDNDDQPDDDEEESNDVANRQRMSIRCASMAREILSMLRSHSLGLLISPRKAQLLYYDRSAIIISEVFDIVDTHDQPTDISIAMLLGFSAIPPNSGLPSFLSQE</sequence>
<protein>
    <submittedName>
        <fullName evidence="2">Uncharacterized protein</fullName>
    </submittedName>
</protein>
<dbReference type="Proteomes" id="UP000219338">
    <property type="component" value="Unassembled WGS sequence"/>
</dbReference>
<name>A0A284QXL1_ARMOS</name>
<proteinExistence type="predicted"/>
<dbReference type="OMA" id="DTHDQPT"/>
<evidence type="ECO:0000256" key="1">
    <source>
        <dbReference type="SAM" id="MobiDB-lite"/>
    </source>
</evidence>
<keyword evidence="3" id="KW-1185">Reference proteome</keyword>
<feature type="region of interest" description="Disordered" evidence="1">
    <location>
        <begin position="137"/>
        <end position="183"/>
    </location>
</feature>
<evidence type="ECO:0000313" key="3">
    <source>
        <dbReference type="Proteomes" id="UP000219338"/>
    </source>
</evidence>
<evidence type="ECO:0000313" key="2">
    <source>
        <dbReference type="EMBL" id="SJL01210.1"/>
    </source>
</evidence>
<feature type="compositionally biased region" description="Acidic residues" evidence="1">
    <location>
        <begin position="151"/>
        <end position="176"/>
    </location>
</feature>
<feature type="region of interest" description="Disordered" evidence="1">
    <location>
        <begin position="1"/>
        <end position="27"/>
    </location>
</feature>
<organism evidence="2 3">
    <name type="scientific">Armillaria ostoyae</name>
    <name type="common">Armillaria root rot fungus</name>
    <dbReference type="NCBI Taxonomy" id="47428"/>
    <lineage>
        <taxon>Eukaryota</taxon>
        <taxon>Fungi</taxon>
        <taxon>Dikarya</taxon>
        <taxon>Basidiomycota</taxon>
        <taxon>Agaricomycotina</taxon>
        <taxon>Agaricomycetes</taxon>
        <taxon>Agaricomycetidae</taxon>
        <taxon>Agaricales</taxon>
        <taxon>Marasmiineae</taxon>
        <taxon>Physalacriaceae</taxon>
        <taxon>Armillaria</taxon>
    </lineage>
</organism>
<reference evidence="3" key="1">
    <citation type="journal article" date="2017" name="Nat. Ecol. Evol.">
        <title>Genome expansion and lineage-specific genetic innovations in the forest pathogenic fungi Armillaria.</title>
        <authorList>
            <person name="Sipos G."/>
            <person name="Prasanna A.N."/>
            <person name="Walter M.C."/>
            <person name="O'Connor E."/>
            <person name="Balint B."/>
            <person name="Krizsan K."/>
            <person name="Kiss B."/>
            <person name="Hess J."/>
            <person name="Varga T."/>
            <person name="Slot J."/>
            <person name="Riley R."/>
            <person name="Boka B."/>
            <person name="Rigling D."/>
            <person name="Barry K."/>
            <person name="Lee J."/>
            <person name="Mihaltcheva S."/>
            <person name="LaButti K."/>
            <person name="Lipzen A."/>
            <person name="Waldron R."/>
            <person name="Moloney N.M."/>
            <person name="Sperisen C."/>
            <person name="Kredics L."/>
            <person name="Vagvoelgyi C."/>
            <person name="Patrignani A."/>
            <person name="Fitzpatrick D."/>
            <person name="Nagy I."/>
            <person name="Doyle S."/>
            <person name="Anderson J.B."/>
            <person name="Grigoriev I.V."/>
            <person name="Gueldener U."/>
            <person name="Muensterkoetter M."/>
            <person name="Nagy L.G."/>
        </authorList>
    </citation>
    <scope>NUCLEOTIDE SEQUENCE [LARGE SCALE GENOMIC DNA]</scope>
    <source>
        <strain evidence="3">C18/9</strain>
    </source>
</reference>
<accession>A0A284QXL1</accession>
<dbReference type="OrthoDB" id="2952224at2759"/>
<dbReference type="EMBL" id="FUEG01000003">
    <property type="protein sequence ID" value="SJL01210.1"/>
    <property type="molecule type" value="Genomic_DNA"/>
</dbReference>
<feature type="compositionally biased region" description="Low complexity" evidence="1">
    <location>
        <begin position="1"/>
        <end position="10"/>
    </location>
</feature>